<keyword evidence="5" id="KW-0496">Mitochondrion</keyword>
<keyword evidence="3" id="KW-0809">Transit peptide</keyword>
<organism evidence="8 9">
    <name type="scientific">Cyprinus carpio</name>
    <name type="common">Common carp</name>
    <dbReference type="NCBI Taxonomy" id="7962"/>
    <lineage>
        <taxon>Eukaryota</taxon>
        <taxon>Metazoa</taxon>
        <taxon>Chordata</taxon>
        <taxon>Craniata</taxon>
        <taxon>Vertebrata</taxon>
        <taxon>Euteleostomi</taxon>
        <taxon>Actinopterygii</taxon>
        <taxon>Neopterygii</taxon>
        <taxon>Teleostei</taxon>
        <taxon>Ostariophysi</taxon>
        <taxon>Cypriniformes</taxon>
        <taxon>Cyprinidae</taxon>
        <taxon>Cyprininae</taxon>
        <taxon>Cyprinus</taxon>
    </lineage>
</organism>
<keyword evidence="6" id="KW-0687">Ribonucleoprotein</keyword>
<dbReference type="AlphaFoldDB" id="A0A8C2CSV8"/>
<dbReference type="Ensembl" id="ENSCCRT00020017147.1">
    <property type="protein sequence ID" value="ENSCCRP00020015597.1"/>
    <property type="gene ID" value="ENSCCRG00020007532.1"/>
</dbReference>
<reference evidence="8" key="1">
    <citation type="submission" date="2025-08" db="UniProtKB">
        <authorList>
            <consortium name="Ensembl"/>
        </authorList>
    </citation>
    <scope>IDENTIFICATION</scope>
</reference>
<evidence type="ECO:0000256" key="1">
    <source>
        <dbReference type="ARBA" id="ARBA00004173"/>
    </source>
</evidence>
<dbReference type="InterPro" id="IPR019346">
    <property type="entry name" value="Ribosomal_mL42"/>
</dbReference>
<name>A0A8C2CSV8_CYPCA</name>
<evidence type="ECO:0000256" key="4">
    <source>
        <dbReference type="ARBA" id="ARBA00022980"/>
    </source>
</evidence>
<dbReference type="Pfam" id="PF10210">
    <property type="entry name" value="MRP-S32"/>
    <property type="match status" value="1"/>
</dbReference>
<evidence type="ECO:0000256" key="6">
    <source>
        <dbReference type="ARBA" id="ARBA00023274"/>
    </source>
</evidence>
<dbReference type="PANTHER" id="PTHR13450:SF4">
    <property type="entry name" value="LARGE RIBOSOMAL SUBUNIT PROTEIN ML42"/>
    <property type="match status" value="1"/>
</dbReference>
<protein>
    <recommendedName>
        <fullName evidence="7">Large ribosomal subunit protein mL42</fullName>
    </recommendedName>
</protein>
<proteinExistence type="inferred from homology"/>
<evidence type="ECO:0000256" key="5">
    <source>
        <dbReference type="ARBA" id="ARBA00023128"/>
    </source>
</evidence>
<comment type="subcellular location">
    <subcellularLocation>
        <location evidence="1">Mitochondrion</location>
    </subcellularLocation>
</comment>
<evidence type="ECO:0000256" key="3">
    <source>
        <dbReference type="ARBA" id="ARBA00022946"/>
    </source>
</evidence>
<evidence type="ECO:0000256" key="2">
    <source>
        <dbReference type="ARBA" id="ARBA00005556"/>
    </source>
</evidence>
<dbReference type="Proteomes" id="UP000694701">
    <property type="component" value="Unplaced"/>
</dbReference>
<sequence>MRSEDRRTGCASGTSATSLQLSRGVELPFLSIVSLPVHIMASGHISRLSSLGNRAANTSRNIRQLGAGTFLSSHNRSTVRGSSINDSSDVEVAVTSDGNTIVCYHPTGDVPYELTQPIVRPDAVSDHAETHEQVLKARLGIEVLNKKQAPTVEELSKMFYTTKHRWFPVGQYHSRRRNPNPPKDR</sequence>
<evidence type="ECO:0000313" key="9">
    <source>
        <dbReference type="Proteomes" id="UP000694701"/>
    </source>
</evidence>
<dbReference type="GO" id="GO:0005762">
    <property type="term" value="C:mitochondrial large ribosomal subunit"/>
    <property type="evidence" value="ECO:0007669"/>
    <property type="project" value="TreeGrafter"/>
</dbReference>
<evidence type="ECO:0000256" key="7">
    <source>
        <dbReference type="ARBA" id="ARBA00035189"/>
    </source>
</evidence>
<comment type="similarity">
    <text evidence="2">Belongs to the mitochondrion-specific ribosomal protein mL42 family.</text>
</comment>
<evidence type="ECO:0000313" key="8">
    <source>
        <dbReference type="Ensembl" id="ENSCCRP00020015597.1"/>
    </source>
</evidence>
<keyword evidence="4" id="KW-0689">Ribosomal protein</keyword>
<accession>A0A8C2CSV8</accession>
<dbReference type="PANTHER" id="PTHR13450">
    <property type="entry name" value="MITOCHONDRIAL 39S RIBOSOMAL PROTEIN L42"/>
    <property type="match status" value="1"/>
</dbReference>